<evidence type="ECO:0000256" key="7">
    <source>
        <dbReference type="ARBA" id="ARBA00022741"/>
    </source>
</evidence>
<dbReference type="Pfam" id="PF12911">
    <property type="entry name" value="OppC_N"/>
    <property type="match status" value="1"/>
</dbReference>
<feature type="transmembrane region" description="Helical" evidence="11">
    <location>
        <begin position="115"/>
        <end position="135"/>
    </location>
</feature>
<comment type="similarity">
    <text evidence="11">Belongs to the binding-protein-dependent transport system permease family.</text>
</comment>
<feature type="domain" description="ABC transporter" evidence="12">
    <location>
        <begin position="304"/>
        <end position="555"/>
    </location>
</feature>
<dbReference type="InterPro" id="IPR025966">
    <property type="entry name" value="OppC_N"/>
</dbReference>
<keyword evidence="9 11" id="KW-1133">Transmembrane helix</keyword>
<dbReference type="GO" id="GO:0016887">
    <property type="term" value="F:ATP hydrolysis activity"/>
    <property type="evidence" value="ECO:0007669"/>
    <property type="project" value="InterPro"/>
</dbReference>
<reference evidence="15" key="1">
    <citation type="submission" date="2016-10" db="EMBL/GenBank/DDBJ databases">
        <authorList>
            <person name="Varghese N."/>
            <person name="Submissions S."/>
        </authorList>
    </citation>
    <scope>NUCLEOTIDE SEQUENCE [LARGE SCALE GENOMIC DNA]</scope>
    <source>
        <strain evidence="15">DSM 26471</strain>
    </source>
</reference>
<dbReference type="Proteomes" id="UP000199630">
    <property type="component" value="Unassembled WGS sequence"/>
</dbReference>
<dbReference type="InterPro" id="IPR013563">
    <property type="entry name" value="Oligopep_ABC_C"/>
</dbReference>
<evidence type="ECO:0000256" key="2">
    <source>
        <dbReference type="ARBA" id="ARBA00004651"/>
    </source>
</evidence>
<dbReference type="PROSITE" id="PS50893">
    <property type="entry name" value="ABC_TRANSPORTER_2"/>
    <property type="match status" value="1"/>
</dbReference>
<evidence type="ECO:0000256" key="8">
    <source>
        <dbReference type="ARBA" id="ARBA00022840"/>
    </source>
</evidence>
<dbReference type="STRING" id="588602.SAMN04487991_3713"/>
<keyword evidence="7" id="KW-0547">Nucleotide-binding</keyword>
<gene>
    <name evidence="14" type="ORF">SAMN04487991_3713</name>
</gene>
<name>A0A1I3WEU0_9RHOB</name>
<evidence type="ECO:0000256" key="10">
    <source>
        <dbReference type="ARBA" id="ARBA00023136"/>
    </source>
</evidence>
<dbReference type="InterPro" id="IPR003439">
    <property type="entry name" value="ABC_transporter-like_ATP-bd"/>
</dbReference>
<evidence type="ECO:0000256" key="5">
    <source>
        <dbReference type="ARBA" id="ARBA00022475"/>
    </source>
</evidence>
<dbReference type="InterPro" id="IPR035906">
    <property type="entry name" value="MetI-like_sf"/>
</dbReference>
<dbReference type="GO" id="GO:0055085">
    <property type="term" value="P:transmembrane transport"/>
    <property type="evidence" value="ECO:0007669"/>
    <property type="project" value="InterPro"/>
</dbReference>
<dbReference type="NCBIfam" id="TIGR01727">
    <property type="entry name" value="oligo_HPY"/>
    <property type="match status" value="1"/>
</dbReference>
<evidence type="ECO:0000256" key="11">
    <source>
        <dbReference type="RuleBase" id="RU363032"/>
    </source>
</evidence>
<keyword evidence="10 11" id="KW-0472">Membrane</keyword>
<evidence type="ECO:0000256" key="6">
    <source>
        <dbReference type="ARBA" id="ARBA00022692"/>
    </source>
</evidence>
<evidence type="ECO:0000256" key="3">
    <source>
        <dbReference type="ARBA" id="ARBA00005417"/>
    </source>
</evidence>
<dbReference type="GO" id="GO:0015833">
    <property type="term" value="P:peptide transport"/>
    <property type="evidence" value="ECO:0007669"/>
    <property type="project" value="InterPro"/>
</dbReference>
<feature type="transmembrane region" description="Helical" evidence="11">
    <location>
        <begin position="246"/>
        <end position="264"/>
    </location>
</feature>
<dbReference type="AlphaFoldDB" id="A0A1I3WEU0"/>
<keyword evidence="15" id="KW-1185">Reference proteome</keyword>
<feature type="transmembrane region" description="Helical" evidence="11">
    <location>
        <begin position="77"/>
        <end position="103"/>
    </location>
</feature>
<sequence length="632" mass="66946">MTTFLRLLFRNKLAGLGAVVLGLILVLVLIAPLLPLPDPNVTATGDRFLRPFSEGHLLGTDHLGRDLMARLMHGTRVSLAIGLISAFAAAFVGSAIGIIAGYFGGRIDNLIMRGIDMLMAFPYILLALAIVAALGPGLMNALIAVAAVNVPFFARNIRGITVSLAGREFIDAARLAGLGHTRIITSELLPNVLPVIVIGISTTVGWMILETAGLSFLGLGSQPPDADLGSMLGEARAALITAPHTSVVPGLMIFLIVMSINLLGDGVRDALDPRLKSGALSRPRATTLVDRKGAVPEADQKGLLNLQELETQFHVGPRIYRAVNRVSLHVNPGECLGIIGESGSGKSVTALSVMGLVASPPGVVTGGAVRYGGEDLLSASYESLRAKRGENVAYIFQDPLATLHPLYKIGDQLIEAIQSHHDTSRTEARAKALELLKSVRIPNAEQRLDNFPHEMSGGMRQRVGIAMALANDPDVIIADEPTTALDVTVQAQILALLDELRRERGLAIIFITHDFGVVAQLCDRVAVMYAGQIVEEGPTMAVLDAPAHPYTKRLIACVPELGGGRRELATIPGLPPVVDNLPEGCAFAARCDKASETCRTGTIALKGTAREGMALEGMAARAVRCLFPEEAI</sequence>
<organism evidence="14 15">
    <name type="scientific">Celeribacter neptunius</name>
    <dbReference type="NCBI Taxonomy" id="588602"/>
    <lineage>
        <taxon>Bacteria</taxon>
        <taxon>Pseudomonadati</taxon>
        <taxon>Pseudomonadota</taxon>
        <taxon>Alphaproteobacteria</taxon>
        <taxon>Rhodobacterales</taxon>
        <taxon>Roseobacteraceae</taxon>
        <taxon>Celeribacter</taxon>
    </lineage>
</organism>
<dbReference type="SUPFAM" id="SSF161098">
    <property type="entry name" value="MetI-like"/>
    <property type="match status" value="1"/>
</dbReference>
<dbReference type="GO" id="GO:0005524">
    <property type="term" value="F:ATP binding"/>
    <property type="evidence" value="ECO:0007669"/>
    <property type="project" value="UniProtKB-KW"/>
</dbReference>
<dbReference type="CDD" id="cd06261">
    <property type="entry name" value="TM_PBP2"/>
    <property type="match status" value="1"/>
</dbReference>
<dbReference type="Pfam" id="PF08352">
    <property type="entry name" value="oligo_HPY"/>
    <property type="match status" value="1"/>
</dbReference>
<dbReference type="InterPro" id="IPR017871">
    <property type="entry name" value="ABC_transporter-like_CS"/>
</dbReference>
<dbReference type="Gene3D" id="3.40.50.300">
    <property type="entry name" value="P-loop containing nucleotide triphosphate hydrolases"/>
    <property type="match status" value="1"/>
</dbReference>
<accession>A0A1I3WEU0</accession>
<dbReference type="PANTHER" id="PTHR43297">
    <property type="entry name" value="OLIGOPEPTIDE TRANSPORT ATP-BINDING PROTEIN APPD"/>
    <property type="match status" value="1"/>
</dbReference>
<dbReference type="RefSeq" id="WP_090062198.1">
    <property type="nucleotide sequence ID" value="NZ_FORH01000008.1"/>
</dbReference>
<protein>
    <submittedName>
        <fullName evidence="14">Peptide/nickel transport system permease protein</fullName>
    </submittedName>
</protein>
<proteinExistence type="inferred from homology"/>
<dbReference type="CDD" id="cd03257">
    <property type="entry name" value="ABC_NikE_OppD_transporters"/>
    <property type="match status" value="1"/>
</dbReference>
<keyword evidence="4 11" id="KW-0813">Transport</keyword>
<dbReference type="InterPro" id="IPR050388">
    <property type="entry name" value="ABC_Ni/Peptide_Import"/>
</dbReference>
<dbReference type="FunFam" id="3.40.50.300:FF:000016">
    <property type="entry name" value="Oligopeptide ABC transporter ATP-binding component"/>
    <property type="match status" value="1"/>
</dbReference>
<dbReference type="EMBL" id="FORH01000008">
    <property type="protein sequence ID" value="SFK05972.1"/>
    <property type="molecule type" value="Genomic_DNA"/>
</dbReference>
<dbReference type="InterPro" id="IPR003593">
    <property type="entry name" value="AAA+_ATPase"/>
</dbReference>
<dbReference type="SMART" id="SM00382">
    <property type="entry name" value="AAA"/>
    <property type="match status" value="1"/>
</dbReference>
<dbReference type="Gene3D" id="1.10.3720.10">
    <property type="entry name" value="MetI-like"/>
    <property type="match status" value="1"/>
</dbReference>
<feature type="transmembrane region" description="Helical" evidence="11">
    <location>
        <begin position="188"/>
        <end position="209"/>
    </location>
</feature>
<dbReference type="PANTHER" id="PTHR43297:SF2">
    <property type="entry name" value="DIPEPTIDE TRANSPORT ATP-BINDING PROTEIN DPPD"/>
    <property type="match status" value="1"/>
</dbReference>
<dbReference type="GO" id="GO:0005886">
    <property type="term" value="C:plasma membrane"/>
    <property type="evidence" value="ECO:0007669"/>
    <property type="project" value="UniProtKB-SubCell"/>
</dbReference>
<keyword evidence="8" id="KW-0067">ATP-binding</keyword>
<comment type="similarity">
    <text evidence="3">Belongs to the ABC transporter superfamily.</text>
</comment>
<comment type="subcellular location">
    <subcellularLocation>
        <location evidence="1">Cell inner membrane</location>
        <topology evidence="1">Peripheral membrane protein</topology>
    </subcellularLocation>
    <subcellularLocation>
        <location evidence="2 11">Cell membrane</location>
        <topology evidence="2 11">Multi-pass membrane protein</topology>
    </subcellularLocation>
</comment>
<evidence type="ECO:0000313" key="15">
    <source>
        <dbReference type="Proteomes" id="UP000199630"/>
    </source>
</evidence>
<dbReference type="Pfam" id="PF00005">
    <property type="entry name" value="ABC_tran"/>
    <property type="match status" value="1"/>
</dbReference>
<feature type="transmembrane region" description="Helical" evidence="11">
    <location>
        <begin position="12"/>
        <end position="34"/>
    </location>
</feature>
<dbReference type="PROSITE" id="PS50928">
    <property type="entry name" value="ABC_TM1"/>
    <property type="match status" value="1"/>
</dbReference>
<dbReference type="InterPro" id="IPR027417">
    <property type="entry name" value="P-loop_NTPase"/>
</dbReference>
<evidence type="ECO:0000313" key="14">
    <source>
        <dbReference type="EMBL" id="SFK05972.1"/>
    </source>
</evidence>
<keyword evidence="5" id="KW-1003">Cell membrane</keyword>
<dbReference type="Pfam" id="PF00528">
    <property type="entry name" value="BPD_transp_1"/>
    <property type="match status" value="1"/>
</dbReference>
<evidence type="ECO:0000256" key="9">
    <source>
        <dbReference type="ARBA" id="ARBA00022989"/>
    </source>
</evidence>
<dbReference type="PROSITE" id="PS00211">
    <property type="entry name" value="ABC_TRANSPORTER_1"/>
    <property type="match status" value="1"/>
</dbReference>
<dbReference type="OrthoDB" id="7957282at2"/>
<feature type="domain" description="ABC transmembrane type-1" evidence="13">
    <location>
        <begin position="75"/>
        <end position="264"/>
    </location>
</feature>
<evidence type="ECO:0000259" key="12">
    <source>
        <dbReference type="PROSITE" id="PS50893"/>
    </source>
</evidence>
<dbReference type="SUPFAM" id="SSF52540">
    <property type="entry name" value="P-loop containing nucleoside triphosphate hydrolases"/>
    <property type="match status" value="1"/>
</dbReference>
<evidence type="ECO:0000256" key="4">
    <source>
        <dbReference type="ARBA" id="ARBA00022448"/>
    </source>
</evidence>
<evidence type="ECO:0000259" key="13">
    <source>
        <dbReference type="PROSITE" id="PS50928"/>
    </source>
</evidence>
<evidence type="ECO:0000256" key="1">
    <source>
        <dbReference type="ARBA" id="ARBA00004417"/>
    </source>
</evidence>
<keyword evidence="6 11" id="KW-0812">Transmembrane</keyword>
<dbReference type="InterPro" id="IPR000515">
    <property type="entry name" value="MetI-like"/>
</dbReference>